<keyword evidence="7 12" id="KW-0156">Chromatin regulator</keyword>
<feature type="compositionally biased region" description="Basic and acidic residues" evidence="13">
    <location>
        <begin position="987"/>
        <end position="997"/>
    </location>
</feature>
<evidence type="ECO:0000256" key="2">
    <source>
        <dbReference type="ARBA" id="ARBA00004123"/>
    </source>
</evidence>
<evidence type="ECO:0000256" key="11">
    <source>
        <dbReference type="PROSITE-ProRule" id="PRU00221"/>
    </source>
</evidence>
<evidence type="ECO:0000256" key="7">
    <source>
        <dbReference type="ARBA" id="ARBA00022853"/>
    </source>
</evidence>
<dbReference type="Proteomes" id="UP000800041">
    <property type="component" value="Unassembled WGS sequence"/>
</dbReference>
<evidence type="ECO:0000256" key="8">
    <source>
        <dbReference type="ARBA" id="ARBA00023015"/>
    </source>
</evidence>
<feature type="repeat" description="WD" evidence="11">
    <location>
        <begin position="20"/>
        <end position="47"/>
    </location>
</feature>
<name>A0A6G1GQ12_9PEZI</name>
<evidence type="ECO:0000256" key="12">
    <source>
        <dbReference type="RuleBase" id="RU364014"/>
    </source>
</evidence>
<dbReference type="EMBL" id="ML977179">
    <property type="protein sequence ID" value="KAF1982890.1"/>
    <property type="molecule type" value="Genomic_DNA"/>
</dbReference>
<sequence length="1058" mass="113147">MHIIKPGWLVHGGELKDHEVYSCHVSPDGSRLVTAAGDGHVRIWSTEAVLKSADGTYTGPRQLCAISNHSGTIHAVRFSSNGKYLASGADDKIVCVYILDPSPAHGAAFGSNEPPPIENWRVARRLIGHDNDVQDIGWSYDSSILVSVGLDSKVVVWSGSTFEKLKTISIHQSHVKGITFDPANKYFATASDDRSIKVFRFTSPAPNASAHDQVNNFVLETSISAPFTSSPLTTYFRRCSWSPDGGHIAAANAVNGPVSSVAIVNRGSWDSEINLIGHEGPVEVCAFSPRMFHREPYNEAQQQQHGPAPSVTVIACAGQDKTLSVWNTSQSRPFVITQELVGKTISDLAWSPDGETLFLTSLDGSILAAMFEPGELGYPSPMQENERTLSKFGAGRKAGIAEGPDALLLEETSRAGELRGAQGRMGELMGDGVHAQASLSMNGNSGAPRANGTPATAVNGGQPTPVLSAQDQRVNKLKQRVTVGPDGKKRVAPLLVSASSGLAESSLPQTQLMSGSTSQARSDGPQAILDLTKPYDGFPKGGLASLLVGNKRKYAEQEGDEERRMEKRIASQARDGGASIVANGTDGLIPPHLAAKTSNIDTPEVLRPSIVSPALTVAQTRLAVPMVRSIIVRSLDKSTTTGTAGEAPPETDALVLEARNATGPSRTGRPQDRDPARLTCSKAGQLVWQDFLPKSVTLLTGNANFWAASCEDGTLYVWTPAGRRMFPAIILEAQSCILDARGDYLMVITAVGQLHMWNIQSAKRRCPPVSVAPALDIAMAAQGPHLTSAPGIVWARMNSEGKPFLAMSNGDGYVFDVGGMDSWIRLSEIWWAVGSQYWNTTESSISSLSSGSAANGKKTGDDAGFETVTPENLSAGIIQTLERNTTSHTLLRGRAYFLQRLVKALLSAESFENFEGLVSVAHLETRLAGALLVGAREDFKVALTMYARRIAAEGLRGKIEELLRGLMGKVFEDEDAEDAASNGNSTDKMDAGRAKDASRGWQSENKTICGIDRREVLKEVVGTLGKYRDIQRITVPYARILGVVGGEADGTNDVNMGI</sequence>
<feature type="repeat" description="WD" evidence="11">
    <location>
        <begin position="168"/>
        <end position="209"/>
    </location>
</feature>
<gene>
    <name evidence="15" type="ORF">K402DRAFT_397043</name>
</gene>
<dbReference type="SMART" id="SM00320">
    <property type="entry name" value="WD40"/>
    <property type="match status" value="7"/>
</dbReference>
<dbReference type="SUPFAM" id="SSF101898">
    <property type="entry name" value="NHL repeat"/>
    <property type="match status" value="1"/>
</dbReference>
<evidence type="ECO:0000256" key="1">
    <source>
        <dbReference type="ARBA" id="ARBA00002677"/>
    </source>
</evidence>
<keyword evidence="5 11" id="KW-0853">WD repeat</keyword>
<dbReference type="InterPro" id="IPR031120">
    <property type="entry name" value="HIR1-like"/>
</dbReference>
<evidence type="ECO:0000256" key="5">
    <source>
        <dbReference type="ARBA" id="ARBA00022574"/>
    </source>
</evidence>
<feature type="region of interest" description="Disordered" evidence="13">
    <location>
        <begin position="437"/>
        <end position="467"/>
    </location>
</feature>
<evidence type="ECO:0000256" key="10">
    <source>
        <dbReference type="ARBA" id="ARBA00023242"/>
    </source>
</evidence>
<dbReference type="FunFam" id="2.130.10.10:FF:001557">
    <property type="entry name" value="Protein HIR"/>
    <property type="match status" value="1"/>
</dbReference>
<keyword evidence="6 12" id="KW-0677">Repeat</keyword>
<comment type="subcellular location">
    <subcellularLocation>
        <location evidence="2 12">Nucleus</location>
    </subcellularLocation>
</comment>
<dbReference type="PANTHER" id="PTHR13831:SF0">
    <property type="entry name" value="PROTEIN HIRA"/>
    <property type="match status" value="1"/>
</dbReference>
<dbReference type="GO" id="GO:0005634">
    <property type="term" value="C:nucleus"/>
    <property type="evidence" value="ECO:0007669"/>
    <property type="project" value="UniProtKB-SubCell"/>
</dbReference>
<dbReference type="GO" id="GO:0000417">
    <property type="term" value="C:HIR complex"/>
    <property type="evidence" value="ECO:0007669"/>
    <property type="project" value="TreeGrafter"/>
</dbReference>
<dbReference type="GO" id="GO:0003700">
    <property type="term" value="F:DNA-binding transcription factor activity"/>
    <property type="evidence" value="ECO:0007669"/>
    <property type="project" value="InterPro"/>
</dbReference>
<organism evidence="15 16">
    <name type="scientific">Aulographum hederae CBS 113979</name>
    <dbReference type="NCBI Taxonomy" id="1176131"/>
    <lineage>
        <taxon>Eukaryota</taxon>
        <taxon>Fungi</taxon>
        <taxon>Dikarya</taxon>
        <taxon>Ascomycota</taxon>
        <taxon>Pezizomycotina</taxon>
        <taxon>Dothideomycetes</taxon>
        <taxon>Pleosporomycetidae</taxon>
        <taxon>Aulographales</taxon>
        <taxon>Aulographaceae</taxon>
    </lineage>
</organism>
<dbReference type="PROSITE" id="PS50252">
    <property type="entry name" value="TBOX_3"/>
    <property type="match status" value="1"/>
</dbReference>
<dbReference type="SUPFAM" id="SSF50978">
    <property type="entry name" value="WD40 repeat-like"/>
    <property type="match status" value="1"/>
</dbReference>
<dbReference type="InterPro" id="IPR011494">
    <property type="entry name" value="HIRA-like_C"/>
</dbReference>
<evidence type="ECO:0000259" key="14">
    <source>
        <dbReference type="PROSITE" id="PS50252"/>
    </source>
</evidence>
<dbReference type="Pfam" id="PF24105">
    <property type="entry name" value="Beta-prop_CAF1B_HIR1"/>
    <property type="match status" value="1"/>
</dbReference>
<evidence type="ECO:0000256" key="4">
    <source>
        <dbReference type="ARBA" id="ARBA00022491"/>
    </source>
</evidence>
<dbReference type="AlphaFoldDB" id="A0A6G1GQ12"/>
<proteinExistence type="inferred from homology"/>
<dbReference type="InterPro" id="IPR019015">
    <property type="entry name" value="HIRA_B_motif"/>
</dbReference>
<dbReference type="PANTHER" id="PTHR13831">
    <property type="entry name" value="MEMBER OF THE HIR1 FAMILY OF WD-REPEAT PROTEINS"/>
    <property type="match status" value="1"/>
</dbReference>
<dbReference type="InterPro" id="IPR001680">
    <property type="entry name" value="WD40_rpt"/>
</dbReference>
<evidence type="ECO:0000313" key="16">
    <source>
        <dbReference type="Proteomes" id="UP000800041"/>
    </source>
</evidence>
<evidence type="ECO:0000256" key="13">
    <source>
        <dbReference type="SAM" id="MobiDB-lite"/>
    </source>
</evidence>
<keyword evidence="8 12" id="KW-0805">Transcription regulation</keyword>
<keyword evidence="4 12" id="KW-0678">Repressor</keyword>
<feature type="repeat" description="WD" evidence="11">
    <location>
        <begin position="66"/>
        <end position="97"/>
    </location>
</feature>
<dbReference type="InterPro" id="IPR055410">
    <property type="entry name" value="Beta-prop_CAF1B_HIR1"/>
</dbReference>
<dbReference type="Gene3D" id="2.130.10.10">
    <property type="entry name" value="YVTN repeat-like/Quinoprotein amine dehydrogenase"/>
    <property type="match status" value="2"/>
</dbReference>
<comment type="function">
    <text evidence="1 12">Required for replication-independent chromatin assembly and for the periodic repression of histone gene transcription during the cell cycle.</text>
</comment>
<feature type="compositionally biased region" description="Polar residues" evidence="13">
    <location>
        <begin position="453"/>
        <end position="467"/>
    </location>
</feature>
<dbReference type="Pfam" id="PF07569">
    <property type="entry name" value="Hira"/>
    <property type="match status" value="1"/>
</dbReference>
<dbReference type="GO" id="GO:0031491">
    <property type="term" value="F:nucleosome binding"/>
    <property type="evidence" value="ECO:0007669"/>
    <property type="project" value="TreeGrafter"/>
</dbReference>
<dbReference type="GO" id="GO:0000785">
    <property type="term" value="C:chromatin"/>
    <property type="evidence" value="ECO:0007669"/>
    <property type="project" value="TreeGrafter"/>
</dbReference>
<dbReference type="OrthoDB" id="1741719at2759"/>
<dbReference type="InterPro" id="IPR015943">
    <property type="entry name" value="WD40/YVTN_repeat-like_dom_sf"/>
</dbReference>
<evidence type="ECO:0000256" key="3">
    <source>
        <dbReference type="ARBA" id="ARBA00007306"/>
    </source>
</evidence>
<feature type="domain" description="T-box" evidence="14">
    <location>
        <begin position="700"/>
        <end position="748"/>
    </location>
</feature>
<dbReference type="GO" id="GO:0006351">
    <property type="term" value="P:DNA-templated transcription"/>
    <property type="evidence" value="ECO:0007669"/>
    <property type="project" value="InterPro"/>
</dbReference>
<evidence type="ECO:0000313" key="15">
    <source>
        <dbReference type="EMBL" id="KAF1982890.1"/>
    </source>
</evidence>
<accession>A0A6G1GQ12</accession>
<keyword evidence="16" id="KW-1185">Reference proteome</keyword>
<dbReference type="PROSITE" id="PS50082">
    <property type="entry name" value="WD_REPEATS_2"/>
    <property type="match status" value="4"/>
</dbReference>
<dbReference type="InterPro" id="IPR036322">
    <property type="entry name" value="WD40_repeat_dom_sf"/>
</dbReference>
<protein>
    <recommendedName>
        <fullName evidence="12">Protein HIR</fullName>
    </recommendedName>
</protein>
<reference evidence="15" key="1">
    <citation type="journal article" date="2020" name="Stud. Mycol.">
        <title>101 Dothideomycetes genomes: a test case for predicting lifestyles and emergence of pathogens.</title>
        <authorList>
            <person name="Haridas S."/>
            <person name="Albert R."/>
            <person name="Binder M."/>
            <person name="Bloem J."/>
            <person name="Labutti K."/>
            <person name="Salamov A."/>
            <person name="Andreopoulos B."/>
            <person name="Baker S."/>
            <person name="Barry K."/>
            <person name="Bills G."/>
            <person name="Bluhm B."/>
            <person name="Cannon C."/>
            <person name="Castanera R."/>
            <person name="Culley D."/>
            <person name="Daum C."/>
            <person name="Ezra D."/>
            <person name="Gonzalez J."/>
            <person name="Henrissat B."/>
            <person name="Kuo A."/>
            <person name="Liang C."/>
            <person name="Lipzen A."/>
            <person name="Lutzoni F."/>
            <person name="Magnuson J."/>
            <person name="Mondo S."/>
            <person name="Nolan M."/>
            <person name="Ohm R."/>
            <person name="Pangilinan J."/>
            <person name="Park H.-J."/>
            <person name="Ramirez L."/>
            <person name="Alfaro M."/>
            <person name="Sun H."/>
            <person name="Tritt A."/>
            <person name="Yoshinaga Y."/>
            <person name="Zwiers L.-H."/>
            <person name="Turgeon B."/>
            <person name="Goodwin S."/>
            <person name="Spatafora J."/>
            <person name="Crous P."/>
            <person name="Grigoriev I."/>
        </authorList>
    </citation>
    <scope>NUCLEOTIDE SEQUENCE</scope>
    <source>
        <strain evidence="15">CBS 113979</strain>
    </source>
</reference>
<dbReference type="GO" id="GO:0045893">
    <property type="term" value="P:positive regulation of DNA-templated transcription"/>
    <property type="evidence" value="ECO:0007669"/>
    <property type="project" value="InterPro"/>
</dbReference>
<dbReference type="CDD" id="cd00200">
    <property type="entry name" value="WD40"/>
    <property type="match status" value="1"/>
</dbReference>
<feature type="region of interest" description="Disordered" evidence="13">
    <location>
        <begin position="977"/>
        <end position="997"/>
    </location>
</feature>
<evidence type="ECO:0000256" key="9">
    <source>
        <dbReference type="ARBA" id="ARBA00023163"/>
    </source>
</evidence>
<dbReference type="InterPro" id="IPR046360">
    <property type="entry name" value="T-box_DNA-bd"/>
</dbReference>
<keyword evidence="10 12" id="KW-0539">Nucleus</keyword>
<dbReference type="GO" id="GO:0006338">
    <property type="term" value="P:chromatin remodeling"/>
    <property type="evidence" value="ECO:0007669"/>
    <property type="project" value="InterPro"/>
</dbReference>
<comment type="similarity">
    <text evidence="3 12">Belongs to the WD repeat HIR1 family.</text>
</comment>
<evidence type="ECO:0000256" key="6">
    <source>
        <dbReference type="ARBA" id="ARBA00022737"/>
    </source>
</evidence>
<dbReference type="Pfam" id="PF09453">
    <property type="entry name" value="HIRA_B"/>
    <property type="match status" value="1"/>
</dbReference>
<dbReference type="PROSITE" id="PS50294">
    <property type="entry name" value="WD_REPEATS_REGION"/>
    <property type="match status" value="2"/>
</dbReference>
<feature type="repeat" description="WD" evidence="11">
    <location>
        <begin position="126"/>
        <end position="167"/>
    </location>
</feature>
<dbReference type="FunFam" id="2.130.10.10:FF:000290">
    <property type="entry name" value="Protein HIR"/>
    <property type="match status" value="1"/>
</dbReference>
<keyword evidence="9 12" id="KW-0804">Transcription</keyword>